<sequence>MGSCYPSKCVDQFGGKITYVSKALFNWNELVFGDVKTNIQKLEVRLQCEKDIRARCKLHDLREWQRKEEIMWAMFIPCDVDIILDIPLCHSWPEDKLIWHYTSNDEFSIKSTYYVARSFHDPQHASSSAPQDNSLWKTIWRLDVPPQIRLFGWKVGAQALATKPNLAKRLTPLDMRYEGGSNFDEELWQVRVSAIINVVGRAAKILGMDKLGEFVAMMWERWNSHNRFIFGEREGRRAGLAQRAVMFVHNFRALRQDAWLMFWRPPDPGLLKVNFDARKVADEGRGWGFIIQDHSLGLTNILNSREQNLKKLEHAYSHREGRQLTVL</sequence>
<evidence type="ECO:0000313" key="1">
    <source>
        <dbReference type="EMBL" id="KAJ8429000.1"/>
    </source>
</evidence>
<protein>
    <recommendedName>
        <fullName evidence="3">Reverse transcriptase zinc-binding domain-containing protein</fullName>
    </recommendedName>
</protein>
<keyword evidence="2" id="KW-1185">Reference proteome</keyword>
<dbReference type="OrthoDB" id="1432502at2759"/>
<dbReference type="EMBL" id="JAKOGI010000949">
    <property type="protein sequence ID" value="KAJ8429000.1"/>
    <property type="molecule type" value="Genomic_DNA"/>
</dbReference>
<gene>
    <name evidence="1" type="ORF">Cgig2_025667</name>
</gene>
<dbReference type="Proteomes" id="UP001153076">
    <property type="component" value="Unassembled WGS sequence"/>
</dbReference>
<name>A0A9Q1Q521_9CARY</name>
<evidence type="ECO:0000313" key="2">
    <source>
        <dbReference type="Proteomes" id="UP001153076"/>
    </source>
</evidence>
<accession>A0A9Q1Q521</accession>
<comment type="caution">
    <text evidence="1">The sequence shown here is derived from an EMBL/GenBank/DDBJ whole genome shotgun (WGS) entry which is preliminary data.</text>
</comment>
<dbReference type="AlphaFoldDB" id="A0A9Q1Q521"/>
<evidence type="ECO:0008006" key="3">
    <source>
        <dbReference type="Google" id="ProtNLM"/>
    </source>
</evidence>
<organism evidence="1 2">
    <name type="scientific">Carnegiea gigantea</name>
    <dbReference type="NCBI Taxonomy" id="171969"/>
    <lineage>
        <taxon>Eukaryota</taxon>
        <taxon>Viridiplantae</taxon>
        <taxon>Streptophyta</taxon>
        <taxon>Embryophyta</taxon>
        <taxon>Tracheophyta</taxon>
        <taxon>Spermatophyta</taxon>
        <taxon>Magnoliopsida</taxon>
        <taxon>eudicotyledons</taxon>
        <taxon>Gunneridae</taxon>
        <taxon>Pentapetalae</taxon>
        <taxon>Caryophyllales</taxon>
        <taxon>Cactineae</taxon>
        <taxon>Cactaceae</taxon>
        <taxon>Cactoideae</taxon>
        <taxon>Echinocereeae</taxon>
        <taxon>Carnegiea</taxon>
    </lineage>
</organism>
<reference evidence="1" key="1">
    <citation type="submission" date="2022-04" db="EMBL/GenBank/DDBJ databases">
        <title>Carnegiea gigantea Genome sequencing and assembly v2.</title>
        <authorList>
            <person name="Copetti D."/>
            <person name="Sanderson M.J."/>
            <person name="Burquez A."/>
            <person name="Wojciechowski M.F."/>
        </authorList>
    </citation>
    <scope>NUCLEOTIDE SEQUENCE</scope>
    <source>
        <strain evidence="1">SGP5-SGP5p</strain>
        <tissue evidence="1">Aerial part</tissue>
    </source>
</reference>
<proteinExistence type="predicted"/>